<evidence type="ECO:0000313" key="2">
    <source>
        <dbReference type="Proteomes" id="UP000559962"/>
    </source>
</evidence>
<dbReference type="AlphaFoldDB" id="A0A847J1M9"/>
<gene>
    <name evidence="1" type="ORF">GX453_00235</name>
</gene>
<sequence length="98" mass="11501">MKEVMHYVSVATPKELPAEKMYYSDEELAKLLCRKKRHVAEYRVLMENDPVATRYVLEISGKVTRYDAFVEFLKHRKKYKGLEGSRSGIPDFEDEAIK</sequence>
<organism evidence="1 2">
    <name type="scientific">Pseudolactococcus chungangensis</name>
    <dbReference type="NCBI Taxonomy" id="451457"/>
    <lineage>
        <taxon>Bacteria</taxon>
        <taxon>Bacillati</taxon>
        <taxon>Bacillota</taxon>
        <taxon>Bacilli</taxon>
        <taxon>Lactobacillales</taxon>
        <taxon>Streptococcaceae</taxon>
        <taxon>Pseudolactococcus</taxon>
    </lineage>
</organism>
<proteinExistence type="predicted"/>
<accession>A0A847J1M9</accession>
<reference evidence="1 2" key="1">
    <citation type="journal article" date="2020" name="Biotechnol. Biofuels">
        <title>New insights from the biogas microbiome by comprehensive genome-resolved metagenomics of nearly 1600 species originating from multiple anaerobic digesters.</title>
        <authorList>
            <person name="Campanaro S."/>
            <person name="Treu L."/>
            <person name="Rodriguez-R L.M."/>
            <person name="Kovalovszki A."/>
            <person name="Ziels R.M."/>
            <person name="Maus I."/>
            <person name="Zhu X."/>
            <person name="Kougias P.G."/>
            <person name="Basile A."/>
            <person name="Luo G."/>
            <person name="Schluter A."/>
            <person name="Konstantinidis K.T."/>
            <person name="Angelidaki I."/>
        </authorList>
    </citation>
    <scope>NUCLEOTIDE SEQUENCE [LARGE SCALE GENOMIC DNA]</scope>
    <source>
        <strain evidence="1">AS27yjCOA_61</strain>
    </source>
</reference>
<comment type="caution">
    <text evidence="1">The sequence shown here is derived from an EMBL/GenBank/DDBJ whole genome shotgun (WGS) entry which is preliminary data.</text>
</comment>
<dbReference type="Proteomes" id="UP000559962">
    <property type="component" value="Unassembled WGS sequence"/>
</dbReference>
<name>A0A847J1M9_9LACT</name>
<protein>
    <submittedName>
        <fullName evidence="1">Uncharacterized protein</fullName>
    </submittedName>
</protein>
<evidence type="ECO:0000313" key="1">
    <source>
        <dbReference type="EMBL" id="NLH34461.1"/>
    </source>
</evidence>
<dbReference type="EMBL" id="JAAYVO010000005">
    <property type="protein sequence ID" value="NLH34461.1"/>
    <property type="molecule type" value="Genomic_DNA"/>
</dbReference>